<protein>
    <submittedName>
        <fullName evidence="1">Uncharacterized protein</fullName>
    </submittedName>
</protein>
<gene>
    <name evidence="1" type="ORF">GJ744_007440</name>
</gene>
<reference evidence="1" key="1">
    <citation type="submission" date="2020-02" db="EMBL/GenBank/DDBJ databases">
        <authorList>
            <person name="Palmer J.M."/>
        </authorList>
    </citation>
    <scope>NUCLEOTIDE SEQUENCE</scope>
    <source>
        <strain evidence="1">EPUS1.4</strain>
        <tissue evidence="1">Thallus</tissue>
    </source>
</reference>
<name>A0A8H7AIJ8_9EURO</name>
<dbReference type="EMBL" id="JAACFV010000037">
    <property type="protein sequence ID" value="KAF7509745.1"/>
    <property type="molecule type" value="Genomic_DNA"/>
</dbReference>
<evidence type="ECO:0000313" key="1">
    <source>
        <dbReference type="EMBL" id="KAF7509745.1"/>
    </source>
</evidence>
<accession>A0A8H7AIJ8</accession>
<sequence length="52" mass="5854">MDKVKLRKDRGGDLRQREKEELEAAFGGFKFRECVEGLAGNPNSQNPFIASL</sequence>
<dbReference type="Proteomes" id="UP000606974">
    <property type="component" value="Unassembled WGS sequence"/>
</dbReference>
<evidence type="ECO:0000313" key="2">
    <source>
        <dbReference type="Proteomes" id="UP000606974"/>
    </source>
</evidence>
<keyword evidence="2" id="KW-1185">Reference proteome</keyword>
<comment type="caution">
    <text evidence="1">The sequence shown here is derived from an EMBL/GenBank/DDBJ whole genome shotgun (WGS) entry which is preliminary data.</text>
</comment>
<dbReference type="AlphaFoldDB" id="A0A8H7AIJ8"/>
<organism evidence="1 2">
    <name type="scientific">Endocarpon pusillum</name>
    <dbReference type="NCBI Taxonomy" id="364733"/>
    <lineage>
        <taxon>Eukaryota</taxon>
        <taxon>Fungi</taxon>
        <taxon>Dikarya</taxon>
        <taxon>Ascomycota</taxon>
        <taxon>Pezizomycotina</taxon>
        <taxon>Eurotiomycetes</taxon>
        <taxon>Chaetothyriomycetidae</taxon>
        <taxon>Verrucariales</taxon>
        <taxon>Verrucariaceae</taxon>
        <taxon>Endocarpon</taxon>
    </lineage>
</organism>
<proteinExistence type="predicted"/>